<protein>
    <recommendedName>
        <fullName evidence="1">ATPase BadF/BadG/BcrA/BcrD type domain-containing protein</fullName>
    </recommendedName>
</protein>
<dbReference type="EMBL" id="MSDU01000027">
    <property type="protein sequence ID" value="OLN21922.1"/>
    <property type="molecule type" value="Genomic_DNA"/>
</dbReference>
<dbReference type="AlphaFoldDB" id="A0A1Q8Q3P4"/>
<reference evidence="2 3" key="1">
    <citation type="submission" date="2016-12" db="EMBL/GenBank/DDBJ databases">
        <title>Domibacillus antri genome sequencing.</title>
        <authorList>
            <person name="Verma A."/>
            <person name="Krishnamurthi S."/>
        </authorList>
    </citation>
    <scope>NUCLEOTIDE SEQUENCE [LARGE SCALE GENOMIC DNA]</scope>
    <source>
        <strain evidence="2 3">XD80</strain>
    </source>
</reference>
<dbReference type="OrthoDB" id="9772633at2"/>
<feature type="domain" description="ATPase BadF/BadG/BcrA/BcrD type" evidence="1">
    <location>
        <begin position="5"/>
        <end position="299"/>
    </location>
</feature>
<dbReference type="PANTHER" id="PTHR43190:SF3">
    <property type="entry name" value="N-ACETYL-D-GLUCOSAMINE KINASE"/>
    <property type="match status" value="1"/>
</dbReference>
<evidence type="ECO:0000313" key="3">
    <source>
        <dbReference type="Proteomes" id="UP000185568"/>
    </source>
</evidence>
<dbReference type="RefSeq" id="WP_075398972.1">
    <property type="nucleotide sequence ID" value="NZ_MSDU01000027.1"/>
</dbReference>
<proteinExistence type="predicted"/>
<dbReference type="InterPro" id="IPR002731">
    <property type="entry name" value="ATPase_BadF"/>
</dbReference>
<dbReference type="CDD" id="cd24007">
    <property type="entry name" value="ASKHA_NBD_eukNAGK-like"/>
    <property type="match status" value="1"/>
</dbReference>
<evidence type="ECO:0000313" key="2">
    <source>
        <dbReference type="EMBL" id="OLN21922.1"/>
    </source>
</evidence>
<dbReference type="PANTHER" id="PTHR43190">
    <property type="entry name" value="N-ACETYL-D-GLUCOSAMINE KINASE"/>
    <property type="match status" value="1"/>
</dbReference>
<organism evidence="2 3">
    <name type="scientific">Domibacillus antri</name>
    <dbReference type="NCBI Taxonomy" id="1714264"/>
    <lineage>
        <taxon>Bacteria</taxon>
        <taxon>Bacillati</taxon>
        <taxon>Bacillota</taxon>
        <taxon>Bacilli</taxon>
        <taxon>Bacillales</taxon>
        <taxon>Bacillaceae</taxon>
        <taxon>Domibacillus</taxon>
    </lineage>
</organism>
<dbReference type="InterPro" id="IPR043129">
    <property type="entry name" value="ATPase_NBD"/>
</dbReference>
<dbReference type="InterPro" id="IPR052519">
    <property type="entry name" value="Euk-type_GlcNAc_Kinase"/>
</dbReference>
<comment type="caution">
    <text evidence="2">The sequence shown here is derived from an EMBL/GenBank/DDBJ whole genome shotgun (WGS) entry which is preliminary data.</text>
</comment>
<dbReference type="Gene3D" id="3.30.420.40">
    <property type="match status" value="2"/>
</dbReference>
<evidence type="ECO:0000259" key="1">
    <source>
        <dbReference type="Pfam" id="PF01869"/>
    </source>
</evidence>
<keyword evidence="3" id="KW-1185">Reference proteome</keyword>
<name>A0A1Q8Q3P4_9BACI</name>
<dbReference type="Proteomes" id="UP000185568">
    <property type="component" value="Unassembled WGS sequence"/>
</dbReference>
<gene>
    <name evidence="2" type="ORF">BTO30_11995</name>
</gene>
<accession>A0A1Q8Q3P4</accession>
<sequence>MSYVIGIDGGGTKTKAILADETGCVYALSVTGPSNLSAGSCEHIKNTLRVLLMDLYRQAPDKYDEVSYGFAGMSGAGEDKSWSFLNDIFNELTQGKYTMRVHNDAVNALYAGTLGNPGMLQIAGTGTITYGVNTKGQFERVGGWGYLFDDKGSGYHISAQALSAVMQAHDGRGEPTMLTKLFLSHFAIQQVTQLIPAIYRSENPKVVIAGLAPLIVQAANENDNAAMRILEEAACHITDAMVALQKKLFCNLKEQTVILSGGLLTHSLYLQEKIKEQSTKLGYSFDYQFPIIDPAGGSVIMALHDLHETVHPDFVTNFQSTSAIFEQGGRHG</sequence>
<dbReference type="SUPFAM" id="SSF53067">
    <property type="entry name" value="Actin-like ATPase domain"/>
    <property type="match status" value="2"/>
</dbReference>
<dbReference type="Pfam" id="PF01869">
    <property type="entry name" value="BcrAD_BadFG"/>
    <property type="match status" value="1"/>
</dbReference>
<dbReference type="STRING" id="1714264.BTO30_11995"/>